<name>A0AAD2A2G7_9LAMI</name>
<dbReference type="Proteomes" id="UP000834106">
    <property type="component" value="Chromosome 16"/>
</dbReference>
<sequence>MSYRLRKTLFLQQCTSGYGVTNAGQWNISYNWNNLLLRAGKRGKENWGGIVREKDGKFILHFLISLMIPNRPLAAVGQPSCSMPRKKSFNLPSTASIEELRISSFEELLKTFWDAKSPKQVVNGEAKNILEAARDSRVPL</sequence>
<gene>
    <name evidence="1" type="ORF">FPE_LOCUS25936</name>
</gene>
<keyword evidence="2" id="KW-1185">Reference proteome</keyword>
<dbReference type="EMBL" id="OU503051">
    <property type="protein sequence ID" value="CAI9778506.1"/>
    <property type="molecule type" value="Genomic_DNA"/>
</dbReference>
<reference evidence="1" key="1">
    <citation type="submission" date="2023-05" db="EMBL/GenBank/DDBJ databases">
        <authorList>
            <person name="Huff M."/>
        </authorList>
    </citation>
    <scope>NUCLEOTIDE SEQUENCE</scope>
</reference>
<accession>A0AAD2A2G7</accession>
<evidence type="ECO:0000313" key="1">
    <source>
        <dbReference type="EMBL" id="CAI9778506.1"/>
    </source>
</evidence>
<proteinExistence type="predicted"/>
<protein>
    <submittedName>
        <fullName evidence="1">Uncharacterized protein</fullName>
    </submittedName>
</protein>
<evidence type="ECO:0000313" key="2">
    <source>
        <dbReference type="Proteomes" id="UP000834106"/>
    </source>
</evidence>
<dbReference type="AlphaFoldDB" id="A0AAD2A2G7"/>
<organism evidence="1 2">
    <name type="scientific">Fraxinus pennsylvanica</name>
    <dbReference type="NCBI Taxonomy" id="56036"/>
    <lineage>
        <taxon>Eukaryota</taxon>
        <taxon>Viridiplantae</taxon>
        <taxon>Streptophyta</taxon>
        <taxon>Embryophyta</taxon>
        <taxon>Tracheophyta</taxon>
        <taxon>Spermatophyta</taxon>
        <taxon>Magnoliopsida</taxon>
        <taxon>eudicotyledons</taxon>
        <taxon>Gunneridae</taxon>
        <taxon>Pentapetalae</taxon>
        <taxon>asterids</taxon>
        <taxon>lamiids</taxon>
        <taxon>Lamiales</taxon>
        <taxon>Oleaceae</taxon>
        <taxon>Oleeae</taxon>
        <taxon>Fraxinus</taxon>
    </lineage>
</organism>